<dbReference type="AlphaFoldDB" id="A0AB33TXF8"/>
<keyword evidence="1" id="KW-1133">Transmembrane helix</keyword>
<proteinExistence type="predicted"/>
<sequence>MFIGMLRVLLNWRFLPAKFQAWLFGTATRVLEAVSGLGLVGYAAVFAFAPDEIYAWRIYYKFQDIPEAWTVGVLGAAGLLQTALLFARGFKGNVAAAYLLLFSGFVWFLISVAFLGAYPPLNTGMVVPPLLAFFCALAGNNALKFLFSAQKARGLANEGS</sequence>
<feature type="transmembrane region" description="Helical" evidence="1">
    <location>
        <begin position="68"/>
        <end position="87"/>
    </location>
</feature>
<name>A0AB33TXF8_NEIME</name>
<keyword evidence="1" id="KW-0472">Membrane</keyword>
<evidence type="ECO:0000313" key="2">
    <source>
        <dbReference type="EMBL" id="CWP99994.1"/>
    </source>
</evidence>
<accession>A0AB33TXF8</accession>
<evidence type="ECO:0000256" key="1">
    <source>
        <dbReference type="SAM" id="Phobius"/>
    </source>
</evidence>
<keyword evidence="1" id="KW-0812">Transmembrane</keyword>
<dbReference type="Proteomes" id="UP000072443">
    <property type="component" value="Unassembled WGS sequence"/>
</dbReference>
<protein>
    <submittedName>
        <fullName evidence="2">Phage associated protein</fullName>
    </submittedName>
</protein>
<gene>
    <name evidence="2" type="ORF">ERS514591_01680</name>
</gene>
<comment type="caution">
    <text evidence="2">The sequence shown here is derived from an EMBL/GenBank/DDBJ whole genome shotgun (WGS) entry which is preliminary data.</text>
</comment>
<organism evidence="2 3">
    <name type="scientific">Neisseria meningitidis</name>
    <dbReference type="NCBI Taxonomy" id="487"/>
    <lineage>
        <taxon>Bacteria</taxon>
        <taxon>Pseudomonadati</taxon>
        <taxon>Pseudomonadota</taxon>
        <taxon>Betaproteobacteria</taxon>
        <taxon>Neisseriales</taxon>
        <taxon>Neisseriaceae</taxon>
        <taxon>Neisseria</taxon>
    </lineage>
</organism>
<dbReference type="EMBL" id="FEVP01000024">
    <property type="protein sequence ID" value="CWP99994.1"/>
    <property type="molecule type" value="Genomic_DNA"/>
</dbReference>
<feature type="transmembrane region" description="Helical" evidence="1">
    <location>
        <begin position="130"/>
        <end position="147"/>
    </location>
</feature>
<evidence type="ECO:0000313" key="3">
    <source>
        <dbReference type="Proteomes" id="UP000072443"/>
    </source>
</evidence>
<feature type="transmembrane region" description="Helical" evidence="1">
    <location>
        <begin position="21"/>
        <end position="48"/>
    </location>
</feature>
<feature type="transmembrane region" description="Helical" evidence="1">
    <location>
        <begin position="94"/>
        <end position="118"/>
    </location>
</feature>
<reference evidence="2 3" key="1">
    <citation type="submission" date="2016-02" db="EMBL/GenBank/DDBJ databases">
        <authorList>
            <consortium name="Pathogen Informatics"/>
        </authorList>
    </citation>
    <scope>NUCLEOTIDE SEQUENCE [LARGE SCALE GENOMIC DNA]</scope>
    <source>
        <strain evidence="2 3">2842STDY5881269</strain>
    </source>
</reference>